<evidence type="ECO:0000313" key="2">
    <source>
        <dbReference type="Proteomes" id="UP000296079"/>
    </source>
</evidence>
<dbReference type="SUPFAM" id="SSF52540">
    <property type="entry name" value="P-loop containing nucleoside triphosphate hydrolases"/>
    <property type="match status" value="1"/>
</dbReference>
<evidence type="ECO:0000313" key="1">
    <source>
        <dbReference type="EMBL" id="QCC02062.1"/>
    </source>
</evidence>
<organism evidence="1 2">
    <name type="scientific">Cupriavidus necator (strain ATCC 17699 / DSM 428 / KCTC 22496 / NCIMB 10442 / H16 / Stanier 337)</name>
    <name type="common">Ralstonia eutropha</name>
    <dbReference type="NCBI Taxonomy" id="381666"/>
    <lineage>
        <taxon>Bacteria</taxon>
        <taxon>Pseudomonadati</taxon>
        <taxon>Pseudomonadota</taxon>
        <taxon>Betaproteobacteria</taxon>
        <taxon>Burkholderiales</taxon>
        <taxon>Burkholderiaceae</taxon>
        <taxon>Cupriavidus</taxon>
    </lineage>
</organism>
<dbReference type="SUPFAM" id="SSF48452">
    <property type="entry name" value="TPR-like"/>
    <property type="match status" value="1"/>
</dbReference>
<gene>
    <name evidence="1" type="ORF">E6A55_16470</name>
</gene>
<dbReference type="AlphaFoldDB" id="A0AAE5ZG27"/>
<protein>
    <submittedName>
        <fullName evidence="1">Uncharacterized protein</fullName>
    </submittedName>
</protein>
<dbReference type="RefSeq" id="WP_136227795.1">
    <property type="nucleotide sequence ID" value="NC_008313.1"/>
</dbReference>
<dbReference type="InterPro" id="IPR027417">
    <property type="entry name" value="P-loop_NTPase"/>
</dbReference>
<sequence length="833" mass="94340">MIEIYSREISVISNMTSSLEKLTHINSTLRSLLQACSIVSLEIIRRNLSSSEQSDFDYLASRFHQPADGLPGELLDKATPLIRSFIYPDFLRGWYEATPNFGSPLISEIIEWVEFRNKVLAHGVTDQGDIRDWTPKAETLLKKALSIFSNSLPVYTEGSAELVLPNHFENLRISTPLVYNSKAVVISKITSKKGIWKLLGQQLCWENAAEFLVDLPRENVFSEQGFAKAGKFNCSTVICNGSPHTLFQNIPSRQTSIFEGRSKELEKLKAWINEPEESKSCLIYGDGGYGKTTLALEFLNQILDGRIELNAPPEIISYYTAKMTKWTDQGIVHFRGISGAMGDGIRELIYCLQDVLGKDWYKVEGTALIDKVQQQLKEQGYKRDDVLLVLDNTETLTSSTSDNEELEEFFNQVVRKIGRVIVTSRRRELLNATPIQVARLSDFESTALMRRLAKEYGAKPILQAGDNTLRKAGTQLMQKPLLIDALVRYIARTAVGIDEALTSILRKTNDQLLEFLYEDAWLRMTQGQRTVFLVLVAITCPADEFSIGHACQEVGIPHDEFILSLDETYFANQTKQGSTYELEIVELAKRFFSQKLAKLTSTDREEIMNYAAEVDRYAREREAIDREYKKDRVAEAFKGPYAKAAKIASEKGKISEAKEFYELAIQDDPLNSALHDRFAWFLLNKAHKLELAFIASAKAVELNDKNADALLTHGIILYHKNDIENGDKFISKANREGKSESVCLLRMGIGRYHYSKSINNRDAAIKIIEESIDLFDRSRHKLNSADKYYAKNSRDLQKYIALSQQLLHDIKMTKGILLSEVIKVTDLGGFDRA</sequence>
<dbReference type="PANTHER" id="PTHR47691:SF3">
    <property type="entry name" value="HTH-TYPE TRANSCRIPTIONAL REGULATOR RV0890C-RELATED"/>
    <property type="match status" value="1"/>
</dbReference>
<dbReference type="PANTHER" id="PTHR47691">
    <property type="entry name" value="REGULATOR-RELATED"/>
    <property type="match status" value="1"/>
</dbReference>
<dbReference type="EMBL" id="CP039287">
    <property type="protein sequence ID" value="QCC02062.1"/>
    <property type="molecule type" value="Genomic_DNA"/>
</dbReference>
<proteinExistence type="predicted"/>
<name>A0AAE5ZG27_CUPNH</name>
<accession>A0AAE5ZG27</accession>
<dbReference type="InterPro" id="IPR011990">
    <property type="entry name" value="TPR-like_helical_dom_sf"/>
</dbReference>
<dbReference type="Gene3D" id="1.25.40.10">
    <property type="entry name" value="Tetratricopeptide repeat domain"/>
    <property type="match status" value="1"/>
</dbReference>
<reference evidence="1 2" key="1">
    <citation type="submission" date="2019-04" db="EMBL/GenBank/DDBJ databases">
        <title>Long-read de novo sequencing of Cupriavidus necator H16.</title>
        <authorList>
            <person name="Little G.T."/>
            <person name="Ehsaan M."/>
            <person name="Arenas-Lopez C."/>
            <person name="Jawed K."/>
            <person name="Winzer K."/>
            <person name="Kovacs K."/>
            <person name="Malys N."/>
            <person name="Minton N.P."/>
        </authorList>
    </citation>
    <scope>NUCLEOTIDE SEQUENCE [LARGE SCALE GENOMIC DNA]</scope>
    <source>
        <strain evidence="1 2">H16</strain>
    </source>
</reference>
<dbReference type="Proteomes" id="UP000296079">
    <property type="component" value="Chromosome 1"/>
</dbReference>
<dbReference type="Gene3D" id="3.40.50.300">
    <property type="entry name" value="P-loop containing nucleotide triphosphate hydrolases"/>
    <property type="match status" value="1"/>
</dbReference>